<proteinExistence type="predicted"/>
<sequence>MLVTSSTVSSIAATWVSIALTSWHAEKKLKGVELQKATAFTTFLVFSTGSSIDAALSWLLVILQNRRRHNFIQEWGDFSKGYFMSVPLTGISSFFTVAVQSFVSFAHVEEVFAPLHQIPIHHGTLVRPRCMVHHRREREFPVEPESKRICIDETAESKGENSFRKSSPR</sequence>
<organism evidence="2 3">
    <name type="scientific">Diploscapter pachys</name>
    <dbReference type="NCBI Taxonomy" id="2018661"/>
    <lineage>
        <taxon>Eukaryota</taxon>
        <taxon>Metazoa</taxon>
        <taxon>Ecdysozoa</taxon>
        <taxon>Nematoda</taxon>
        <taxon>Chromadorea</taxon>
        <taxon>Rhabditida</taxon>
        <taxon>Rhabditina</taxon>
        <taxon>Rhabditomorpha</taxon>
        <taxon>Rhabditoidea</taxon>
        <taxon>Rhabditidae</taxon>
        <taxon>Diploscapter</taxon>
    </lineage>
</organism>
<name>A0A2A2L4J3_9BILA</name>
<keyword evidence="1" id="KW-0812">Transmembrane</keyword>
<evidence type="ECO:0000256" key="1">
    <source>
        <dbReference type="SAM" id="Phobius"/>
    </source>
</evidence>
<evidence type="ECO:0000313" key="3">
    <source>
        <dbReference type="Proteomes" id="UP000218231"/>
    </source>
</evidence>
<dbReference type="EMBL" id="LIAE01007203">
    <property type="protein sequence ID" value="PAV81102.1"/>
    <property type="molecule type" value="Genomic_DNA"/>
</dbReference>
<gene>
    <name evidence="2" type="ORF">WR25_17086</name>
</gene>
<keyword evidence="3" id="KW-1185">Reference proteome</keyword>
<reference evidence="2 3" key="1">
    <citation type="journal article" date="2017" name="Curr. Biol.">
        <title>Genome architecture and evolution of a unichromosomal asexual nematode.</title>
        <authorList>
            <person name="Fradin H."/>
            <person name="Zegar C."/>
            <person name="Gutwein M."/>
            <person name="Lucas J."/>
            <person name="Kovtun M."/>
            <person name="Corcoran D."/>
            <person name="Baugh L.R."/>
            <person name="Kiontke K."/>
            <person name="Gunsalus K."/>
            <person name="Fitch D.H."/>
            <person name="Piano F."/>
        </authorList>
    </citation>
    <scope>NUCLEOTIDE SEQUENCE [LARGE SCALE GENOMIC DNA]</scope>
    <source>
        <strain evidence="2">PF1309</strain>
    </source>
</reference>
<protein>
    <submittedName>
        <fullName evidence="2">Uncharacterized protein</fullName>
    </submittedName>
</protein>
<evidence type="ECO:0000313" key="2">
    <source>
        <dbReference type="EMBL" id="PAV81102.1"/>
    </source>
</evidence>
<keyword evidence="1" id="KW-1133">Transmembrane helix</keyword>
<dbReference type="Proteomes" id="UP000218231">
    <property type="component" value="Unassembled WGS sequence"/>
</dbReference>
<comment type="caution">
    <text evidence="2">The sequence shown here is derived from an EMBL/GenBank/DDBJ whole genome shotgun (WGS) entry which is preliminary data.</text>
</comment>
<accession>A0A2A2L4J3</accession>
<dbReference type="AlphaFoldDB" id="A0A2A2L4J3"/>
<feature type="transmembrane region" description="Helical" evidence="1">
    <location>
        <begin position="43"/>
        <end position="63"/>
    </location>
</feature>
<keyword evidence="1" id="KW-0472">Membrane</keyword>